<keyword evidence="2" id="KW-1185">Reference proteome</keyword>
<evidence type="ECO:0000313" key="1">
    <source>
        <dbReference type="EMBL" id="UQC78786.1"/>
    </source>
</evidence>
<dbReference type="GeneID" id="73338289"/>
<dbReference type="EMBL" id="CP019474">
    <property type="protein sequence ID" value="UQC78786.1"/>
    <property type="molecule type" value="Genomic_DNA"/>
</dbReference>
<gene>
    <name evidence="1" type="ORF">CLUP02_04263</name>
</gene>
<organism evidence="1 2">
    <name type="scientific">Colletotrichum lupini</name>
    <dbReference type="NCBI Taxonomy" id="145971"/>
    <lineage>
        <taxon>Eukaryota</taxon>
        <taxon>Fungi</taxon>
        <taxon>Dikarya</taxon>
        <taxon>Ascomycota</taxon>
        <taxon>Pezizomycotina</taxon>
        <taxon>Sordariomycetes</taxon>
        <taxon>Hypocreomycetidae</taxon>
        <taxon>Glomerellales</taxon>
        <taxon>Glomerellaceae</taxon>
        <taxon>Colletotrichum</taxon>
        <taxon>Colletotrichum acutatum species complex</taxon>
    </lineage>
</organism>
<sequence length="136" mass="15629">MRSWRALQMRFSLSANDWIRRLCLIPSTWCFGISPRAILDILPTQIEFHHDNYIVPFIFTAQQVGLRLYHDEKGVMNPNLHQSTQPAKTRSPVLKITLPTSSVAYFGFLVFLEAHTISSHTSLETTLENHALLYTT</sequence>
<proteinExistence type="predicted"/>
<reference evidence="1" key="1">
    <citation type="journal article" date="2021" name="Mol. Plant Microbe Interact.">
        <title>Complete Genome Sequence of the Plant-Pathogenic Fungus Colletotrichum lupini.</title>
        <authorList>
            <person name="Baroncelli R."/>
            <person name="Pensec F."/>
            <person name="Da Lio D."/>
            <person name="Boufleur T."/>
            <person name="Vicente I."/>
            <person name="Sarrocco S."/>
            <person name="Picot A."/>
            <person name="Baraldi E."/>
            <person name="Sukno S."/>
            <person name="Thon M."/>
            <person name="Le Floch G."/>
        </authorList>
    </citation>
    <scope>NUCLEOTIDE SEQUENCE</scope>
    <source>
        <strain evidence="1">IMI 504893</strain>
    </source>
</reference>
<dbReference type="Proteomes" id="UP000830671">
    <property type="component" value="Chromosome 2"/>
</dbReference>
<protein>
    <submittedName>
        <fullName evidence="1">Uncharacterized protein</fullName>
    </submittedName>
</protein>
<accession>A0A9Q8WD49</accession>
<dbReference type="AlphaFoldDB" id="A0A9Q8WD49"/>
<evidence type="ECO:0000313" key="2">
    <source>
        <dbReference type="Proteomes" id="UP000830671"/>
    </source>
</evidence>
<name>A0A9Q8WD49_9PEZI</name>
<dbReference type="RefSeq" id="XP_049140422.1">
    <property type="nucleotide sequence ID" value="XM_049283279.1"/>
</dbReference>
<dbReference type="KEGG" id="clup:CLUP02_04263"/>